<keyword evidence="5" id="KW-1185">Reference proteome</keyword>
<dbReference type="SMART" id="SM00173">
    <property type="entry name" value="RAS"/>
    <property type="match status" value="1"/>
</dbReference>
<dbReference type="InterPro" id="IPR020849">
    <property type="entry name" value="Small_GTPase_Ras-type"/>
</dbReference>
<sequence>METHDNSERSLSVLVLGESNTGKTCFTDMASRCLFTTATKFAYYDPTSSEKRERAIVVDGIRYSLLLADFSTTMPAVEDGDVGWYRKLLKTAYETCQGVVLLFSLTDRSSFDKITKQDYLSIILARKRITEPSLRVPHQLRYPAGQQRFGCILVGNKLDLAKDGREVAKEVAQAWADSQGIDYFELDTNKQEPIEEAIRALIRSIQRAQRWDAQDLEEELEKMKQQAAIGSAEKATHPLSTRAGQ</sequence>
<dbReference type="GO" id="GO:0003924">
    <property type="term" value="F:GTPase activity"/>
    <property type="evidence" value="ECO:0007669"/>
    <property type="project" value="InterPro"/>
</dbReference>
<dbReference type="PROSITE" id="PS51419">
    <property type="entry name" value="RAB"/>
    <property type="match status" value="1"/>
</dbReference>
<dbReference type="SUPFAM" id="SSF52540">
    <property type="entry name" value="P-loop containing nucleoside triphosphate hydrolases"/>
    <property type="match status" value="1"/>
</dbReference>
<dbReference type="InterPro" id="IPR027417">
    <property type="entry name" value="P-loop_NTPase"/>
</dbReference>
<dbReference type="Proteomes" id="UP000800097">
    <property type="component" value="Unassembled WGS sequence"/>
</dbReference>
<dbReference type="PANTHER" id="PTHR24070">
    <property type="entry name" value="RAS, DI-RAS, AND RHEB FAMILY MEMBERS OF SMALL GTPASE SUPERFAMILY"/>
    <property type="match status" value="1"/>
</dbReference>
<keyword evidence="1" id="KW-0547">Nucleotide-binding</keyword>
<evidence type="ECO:0000256" key="1">
    <source>
        <dbReference type="ARBA" id="ARBA00022741"/>
    </source>
</evidence>
<dbReference type="GO" id="GO:0007165">
    <property type="term" value="P:signal transduction"/>
    <property type="evidence" value="ECO:0007669"/>
    <property type="project" value="InterPro"/>
</dbReference>
<name>A0A6A6JP88_WESOR</name>
<dbReference type="AlphaFoldDB" id="A0A6A6JP88"/>
<protein>
    <submittedName>
        <fullName evidence="4">P-loop containing nucleoside triphosphate hydrolase protein</fullName>
    </submittedName>
</protein>
<feature type="region of interest" description="Disordered" evidence="3">
    <location>
        <begin position="222"/>
        <end position="245"/>
    </location>
</feature>
<dbReference type="GeneID" id="54548618"/>
<dbReference type="SMART" id="SM00175">
    <property type="entry name" value="RAB"/>
    <property type="match status" value="1"/>
</dbReference>
<dbReference type="RefSeq" id="XP_033655257.1">
    <property type="nucleotide sequence ID" value="XM_033795443.1"/>
</dbReference>
<reference evidence="4" key="1">
    <citation type="journal article" date="2020" name="Stud. Mycol.">
        <title>101 Dothideomycetes genomes: a test case for predicting lifestyles and emergence of pathogens.</title>
        <authorList>
            <person name="Haridas S."/>
            <person name="Albert R."/>
            <person name="Binder M."/>
            <person name="Bloem J."/>
            <person name="Labutti K."/>
            <person name="Salamov A."/>
            <person name="Andreopoulos B."/>
            <person name="Baker S."/>
            <person name="Barry K."/>
            <person name="Bills G."/>
            <person name="Bluhm B."/>
            <person name="Cannon C."/>
            <person name="Castanera R."/>
            <person name="Culley D."/>
            <person name="Daum C."/>
            <person name="Ezra D."/>
            <person name="Gonzalez J."/>
            <person name="Henrissat B."/>
            <person name="Kuo A."/>
            <person name="Liang C."/>
            <person name="Lipzen A."/>
            <person name="Lutzoni F."/>
            <person name="Magnuson J."/>
            <person name="Mondo S."/>
            <person name="Nolan M."/>
            <person name="Ohm R."/>
            <person name="Pangilinan J."/>
            <person name="Park H.-J."/>
            <person name="Ramirez L."/>
            <person name="Alfaro M."/>
            <person name="Sun H."/>
            <person name="Tritt A."/>
            <person name="Yoshinaga Y."/>
            <person name="Zwiers L.-H."/>
            <person name="Turgeon B."/>
            <person name="Goodwin S."/>
            <person name="Spatafora J."/>
            <person name="Crous P."/>
            <person name="Grigoriev I."/>
        </authorList>
    </citation>
    <scope>NUCLEOTIDE SEQUENCE</scope>
    <source>
        <strain evidence="4">CBS 379.55</strain>
    </source>
</reference>
<dbReference type="EMBL" id="ML986489">
    <property type="protein sequence ID" value="KAF2277718.1"/>
    <property type="molecule type" value="Genomic_DNA"/>
</dbReference>
<keyword evidence="4" id="KW-0378">Hydrolase</keyword>
<proteinExistence type="predicted"/>
<evidence type="ECO:0000313" key="5">
    <source>
        <dbReference type="Proteomes" id="UP000800097"/>
    </source>
</evidence>
<organism evidence="4 5">
    <name type="scientific">Westerdykella ornata</name>
    <dbReference type="NCBI Taxonomy" id="318751"/>
    <lineage>
        <taxon>Eukaryota</taxon>
        <taxon>Fungi</taxon>
        <taxon>Dikarya</taxon>
        <taxon>Ascomycota</taxon>
        <taxon>Pezizomycotina</taxon>
        <taxon>Dothideomycetes</taxon>
        <taxon>Pleosporomycetidae</taxon>
        <taxon>Pleosporales</taxon>
        <taxon>Sporormiaceae</taxon>
        <taxon>Westerdykella</taxon>
    </lineage>
</organism>
<gene>
    <name evidence="4" type="ORF">EI97DRAFT_374220</name>
</gene>
<evidence type="ECO:0000256" key="2">
    <source>
        <dbReference type="ARBA" id="ARBA00023134"/>
    </source>
</evidence>
<dbReference type="PROSITE" id="PS51421">
    <property type="entry name" value="RAS"/>
    <property type="match status" value="1"/>
</dbReference>
<dbReference type="GO" id="GO:0016020">
    <property type="term" value="C:membrane"/>
    <property type="evidence" value="ECO:0007669"/>
    <property type="project" value="InterPro"/>
</dbReference>
<keyword evidence="2" id="KW-0342">GTP-binding</keyword>
<dbReference type="PRINTS" id="PR00449">
    <property type="entry name" value="RASTRNSFRMNG"/>
</dbReference>
<evidence type="ECO:0000313" key="4">
    <source>
        <dbReference type="EMBL" id="KAF2277718.1"/>
    </source>
</evidence>
<dbReference type="Gene3D" id="3.40.50.300">
    <property type="entry name" value="P-loop containing nucleotide triphosphate hydrolases"/>
    <property type="match status" value="1"/>
</dbReference>
<dbReference type="Pfam" id="PF00071">
    <property type="entry name" value="Ras"/>
    <property type="match status" value="1"/>
</dbReference>
<dbReference type="OrthoDB" id="10002389at2759"/>
<dbReference type="GO" id="GO:0005525">
    <property type="term" value="F:GTP binding"/>
    <property type="evidence" value="ECO:0007669"/>
    <property type="project" value="UniProtKB-KW"/>
</dbReference>
<accession>A0A6A6JP88</accession>
<dbReference type="InterPro" id="IPR001806">
    <property type="entry name" value="Small_GTPase"/>
</dbReference>
<evidence type="ECO:0000256" key="3">
    <source>
        <dbReference type="SAM" id="MobiDB-lite"/>
    </source>
</evidence>